<dbReference type="Proteomes" id="UP000027931">
    <property type="component" value="Unassembled WGS sequence"/>
</dbReference>
<dbReference type="STRING" id="1157490.EL26_24030"/>
<protein>
    <recommendedName>
        <fullName evidence="1">DUF3850 domain-containing protein</fullName>
    </recommendedName>
</protein>
<dbReference type="Pfam" id="PF12961">
    <property type="entry name" value="DUF3850"/>
    <property type="match status" value="1"/>
</dbReference>
<accession>A0A074M4B9</accession>
<gene>
    <name evidence="2" type="ORF">EL26_24030</name>
</gene>
<reference evidence="2 3" key="1">
    <citation type="journal article" date="2013" name="Int. J. Syst. Evol. Microbiol.">
        <title>Tumebacillus flagellatus sp. nov., an alpha-amylase/pullulanase-producing bacterium isolated from cassava wastewater.</title>
        <authorList>
            <person name="Wang Q."/>
            <person name="Xie N."/>
            <person name="Qin Y."/>
            <person name="Shen N."/>
            <person name="Zhu J."/>
            <person name="Mi H."/>
            <person name="Huang R."/>
        </authorList>
    </citation>
    <scope>NUCLEOTIDE SEQUENCE [LARGE SCALE GENOMIC DNA]</scope>
    <source>
        <strain evidence="2 3">GST4</strain>
    </source>
</reference>
<keyword evidence="3" id="KW-1185">Reference proteome</keyword>
<dbReference type="EMBL" id="JMIR01000066">
    <property type="protein sequence ID" value="KEO80852.1"/>
    <property type="molecule type" value="Genomic_DNA"/>
</dbReference>
<dbReference type="InterPro" id="IPR015947">
    <property type="entry name" value="PUA-like_sf"/>
</dbReference>
<evidence type="ECO:0000313" key="2">
    <source>
        <dbReference type="EMBL" id="KEO80852.1"/>
    </source>
</evidence>
<organism evidence="2 3">
    <name type="scientific">Tumebacillus flagellatus</name>
    <dbReference type="NCBI Taxonomy" id="1157490"/>
    <lineage>
        <taxon>Bacteria</taxon>
        <taxon>Bacillati</taxon>
        <taxon>Bacillota</taxon>
        <taxon>Bacilli</taxon>
        <taxon>Bacillales</taxon>
        <taxon>Alicyclobacillaceae</taxon>
        <taxon>Tumebacillus</taxon>
    </lineage>
</organism>
<proteinExistence type="predicted"/>
<evidence type="ECO:0000259" key="1">
    <source>
        <dbReference type="Pfam" id="PF12961"/>
    </source>
</evidence>
<dbReference type="OrthoDB" id="1700487at2"/>
<dbReference type="Gene3D" id="2.30.130.30">
    <property type="entry name" value="Hypothetical protein"/>
    <property type="match status" value="1"/>
</dbReference>
<evidence type="ECO:0000313" key="3">
    <source>
        <dbReference type="Proteomes" id="UP000027931"/>
    </source>
</evidence>
<dbReference type="SUPFAM" id="SSF88697">
    <property type="entry name" value="PUA domain-like"/>
    <property type="match status" value="1"/>
</dbReference>
<comment type="caution">
    <text evidence="2">The sequence shown here is derived from an EMBL/GenBank/DDBJ whole genome shotgun (WGS) entry which is preliminary data.</text>
</comment>
<name>A0A074M4B9_9BACL</name>
<dbReference type="AlphaFoldDB" id="A0A074M4B9"/>
<feature type="domain" description="DUF3850" evidence="1">
    <location>
        <begin position="3"/>
        <end position="79"/>
    </location>
</feature>
<sequence>MTIHQLKLQQPHFDAVASGEKTFELRKDDRGFQVGDTLVLREIDPRTVLELPPGKYQGAKIRYSYIKKGGRKVHNAYRVVVYAEQGGVGE</sequence>
<dbReference type="InterPro" id="IPR039440">
    <property type="entry name" value="DUF3850"/>
</dbReference>
<dbReference type="RefSeq" id="WP_038094713.1">
    <property type="nucleotide sequence ID" value="NZ_JMIR01000066.1"/>
</dbReference>